<proteinExistence type="predicted"/>
<organism evidence="1 2">
    <name type="scientific">Candidatus Enterenecus faecium</name>
    <dbReference type="NCBI Taxonomy" id="2840780"/>
    <lineage>
        <taxon>Bacteria</taxon>
        <taxon>Bacillati</taxon>
        <taxon>Bacillota</taxon>
        <taxon>Clostridia</taxon>
        <taxon>Eubacteriales</taxon>
        <taxon>Candidatus Enterenecus</taxon>
    </lineage>
</organism>
<reference evidence="1" key="2">
    <citation type="journal article" date="2021" name="PeerJ">
        <title>Extensive microbial diversity within the chicken gut microbiome revealed by metagenomics and culture.</title>
        <authorList>
            <person name="Gilroy R."/>
            <person name="Ravi A."/>
            <person name="Getino M."/>
            <person name="Pursley I."/>
            <person name="Horton D.L."/>
            <person name="Alikhan N.F."/>
            <person name="Baker D."/>
            <person name="Gharbi K."/>
            <person name="Hall N."/>
            <person name="Watson M."/>
            <person name="Adriaenssens E.M."/>
            <person name="Foster-Nyarko E."/>
            <person name="Jarju S."/>
            <person name="Secka A."/>
            <person name="Antonio M."/>
            <person name="Oren A."/>
            <person name="Chaudhuri R.R."/>
            <person name="La Ragione R."/>
            <person name="Hildebrand F."/>
            <person name="Pallen M.J."/>
        </authorList>
    </citation>
    <scope>NUCLEOTIDE SEQUENCE</scope>
    <source>
        <strain evidence="1">ChiGjej2B2-12916</strain>
    </source>
</reference>
<comment type="caution">
    <text evidence="1">The sequence shown here is derived from an EMBL/GenBank/DDBJ whole genome shotgun (WGS) entry which is preliminary data.</text>
</comment>
<dbReference type="EMBL" id="DVFO01000055">
    <property type="protein sequence ID" value="HIQ61075.1"/>
    <property type="molecule type" value="Genomic_DNA"/>
</dbReference>
<accession>A0A9D0YSM7</accession>
<reference evidence="1" key="1">
    <citation type="submission" date="2020-10" db="EMBL/GenBank/DDBJ databases">
        <authorList>
            <person name="Gilroy R."/>
        </authorList>
    </citation>
    <scope>NUCLEOTIDE SEQUENCE</scope>
    <source>
        <strain evidence="1">ChiGjej2B2-12916</strain>
    </source>
</reference>
<evidence type="ECO:0000313" key="2">
    <source>
        <dbReference type="Proteomes" id="UP000886879"/>
    </source>
</evidence>
<gene>
    <name evidence="1" type="ORF">IAD31_05710</name>
</gene>
<dbReference type="AlphaFoldDB" id="A0A9D0YSM7"/>
<name>A0A9D0YSM7_9FIRM</name>
<dbReference type="Proteomes" id="UP000886879">
    <property type="component" value="Unassembled WGS sequence"/>
</dbReference>
<protein>
    <submittedName>
        <fullName evidence="1">Uncharacterized protein</fullName>
    </submittedName>
</protein>
<sequence>MDQKLSRMKEYLEQRVAQCAQARAQLMADDRGDEANFQAIQGNVYGIFSTILKVAVEQNPDNPQGVEGFFLKKLEEIPAHWVEAREKAVARGDEIAAHLERLKLEAAEDVSCTFRAIWGAKA</sequence>
<evidence type="ECO:0000313" key="1">
    <source>
        <dbReference type="EMBL" id="HIQ61075.1"/>
    </source>
</evidence>